<evidence type="ECO:0000313" key="2">
    <source>
        <dbReference type="Proteomes" id="UP001341840"/>
    </source>
</evidence>
<protein>
    <submittedName>
        <fullName evidence="1">Uncharacterized protein</fullName>
    </submittedName>
</protein>
<name>A0ABU6Y9B9_9FABA</name>
<gene>
    <name evidence="1" type="ORF">PIB30_027760</name>
</gene>
<keyword evidence="2" id="KW-1185">Reference proteome</keyword>
<sequence length="66" mass="7411">MLVYSKSEIGAPTVARESASFLICKSFVFFRGILGRDFAFVEVILKFLAADSLNNLVDQQLLPWNL</sequence>
<proteinExistence type="predicted"/>
<comment type="caution">
    <text evidence="1">The sequence shown here is derived from an EMBL/GenBank/DDBJ whole genome shotgun (WGS) entry which is preliminary data.</text>
</comment>
<dbReference type="Proteomes" id="UP001341840">
    <property type="component" value="Unassembled WGS sequence"/>
</dbReference>
<evidence type="ECO:0000313" key="1">
    <source>
        <dbReference type="EMBL" id="MED6206536.1"/>
    </source>
</evidence>
<organism evidence="1 2">
    <name type="scientific">Stylosanthes scabra</name>
    <dbReference type="NCBI Taxonomy" id="79078"/>
    <lineage>
        <taxon>Eukaryota</taxon>
        <taxon>Viridiplantae</taxon>
        <taxon>Streptophyta</taxon>
        <taxon>Embryophyta</taxon>
        <taxon>Tracheophyta</taxon>
        <taxon>Spermatophyta</taxon>
        <taxon>Magnoliopsida</taxon>
        <taxon>eudicotyledons</taxon>
        <taxon>Gunneridae</taxon>
        <taxon>Pentapetalae</taxon>
        <taxon>rosids</taxon>
        <taxon>fabids</taxon>
        <taxon>Fabales</taxon>
        <taxon>Fabaceae</taxon>
        <taxon>Papilionoideae</taxon>
        <taxon>50 kb inversion clade</taxon>
        <taxon>dalbergioids sensu lato</taxon>
        <taxon>Dalbergieae</taxon>
        <taxon>Pterocarpus clade</taxon>
        <taxon>Stylosanthes</taxon>
    </lineage>
</organism>
<accession>A0ABU6Y9B9</accession>
<dbReference type="EMBL" id="JASCZI010241763">
    <property type="protein sequence ID" value="MED6206536.1"/>
    <property type="molecule type" value="Genomic_DNA"/>
</dbReference>
<reference evidence="1 2" key="1">
    <citation type="journal article" date="2023" name="Plants (Basel)">
        <title>Bridging the Gap: Combining Genomics and Transcriptomics Approaches to Understand Stylosanthes scabra, an Orphan Legume from the Brazilian Caatinga.</title>
        <authorList>
            <person name="Ferreira-Neto J.R.C."/>
            <person name="da Silva M.D."/>
            <person name="Binneck E."/>
            <person name="de Melo N.F."/>
            <person name="da Silva R.H."/>
            <person name="de Melo A.L.T.M."/>
            <person name="Pandolfi V."/>
            <person name="Bustamante F.O."/>
            <person name="Brasileiro-Vidal A.C."/>
            <person name="Benko-Iseppon A.M."/>
        </authorList>
    </citation>
    <scope>NUCLEOTIDE SEQUENCE [LARGE SCALE GENOMIC DNA]</scope>
    <source>
        <tissue evidence="1">Leaves</tissue>
    </source>
</reference>